<reference evidence="1 2" key="1">
    <citation type="journal article" date="2019" name="Int. J. Syst. Evol. Microbiol.">
        <title>The Global Catalogue of Microorganisms (GCM) 10K type strain sequencing project: providing services to taxonomists for standard genome sequencing and annotation.</title>
        <authorList>
            <consortium name="The Broad Institute Genomics Platform"/>
            <consortium name="The Broad Institute Genome Sequencing Center for Infectious Disease"/>
            <person name="Wu L."/>
            <person name="Ma J."/>
        </authorList>
    </citation>
    <scope>NUCLEOTIDE SEQUENCE [LARGE SCALE GENOMIC DNA]</scope>
    <source>
        <strain evidence="1 2">JCM 4087</strain>
    </source>
</reference>
<organism evidence="1 2">
    <name type="scientific">Streptomyces thioluteus</name>
    <dbReference type="NCBI Taxonomy" id="66431"/>
    <lineage>
        <taxon>Bacteria</taxon>
        <taxon>Bacillati</taxon>
        <taxon>Actinomycetota</taxon>
        <taxon>Actinomycetes</taxon>
        <taxon>Kitasatosporales</taxon>
        <taxon>Streptomycetaceae</taxon>
        <taxon>Streptomyces</taxon>
    </lineage>
</organism>
<accession>A0ABN3WGM1</accession>
<name>A0ABN3WGM1_STRTU</name>
<dbReference type="RefSeq" id="WP_344960829.1">
    <property type="nucleotide sequence ID" value="NZ_BAAAXZ010000027.1"/>
</dbReference>
<dbReference type="EMBL" id="BAAAXZ010000027">
    <property type="protein sequence ID" value="GAA2913782.1"/>
    <property type="molecule type" value="Genomic_DNA"/>
</dbReference>
<gene>
    <name evidence="1" type="ORF">GCM10020221_06840</name>
</gene>
<comment type="caution">
    <text evidence="1">The sequence shown here is derived from an EMBL/GenBank/DDBJ whole genome shotgun (WGS) entry which is preliminary data.</text>
</comment>
<dbReference type="Proteomes" id="UP001501102">
    <property type="component" value="Unassembled WGS sequence"/>
</dbReference>
<evidence type="ECO:0000313" key="2">
    <source>
        <dbReference type="Proteomes" id="UP001501102"/>
    </source>
</evidence>
<sequence>MNTVRAQLAAGQQAIAPCREARTGYDEARALWRHPETEDAAALAEAAGHFRDLTELGSELLESLTETIDVMAGLRDKLAELPGKIAPIRERVQASLAAARTELAWAGGSAAQGRYALEARLHAAEDRLRELDAGRVEVTPGRKFTDLYRDVEVQVAEVRDALARASS</sequence>
<proteinExistence type="predicted"/>
<protein>
    <submittedName>
        <fullName evidence="1">Uncharacterized protein</fullName>
    </submittedName>
</protein>
<keyword evidence="2" id="KW-1185">Reference proteome</keyword>
<evidence type="ECO:0000313" key="1">
    <source>
        <dbReference type="EMBL" id="GAA2913782.1"/>
    </source>
</evidence>